<evidence type="ECO:0000256" key="1">
    <source>
        <dbReference type="SAM" id="MobiDB-lite"/>
    </source>
</evidence>
<name>A0A5J4VP01_9EUKA</name>
<dbReference type="InterPro" id="IPR011050">
    <property type="entry name" value="Pectin_lyase_fold/virulence"/>
</dbReference>
<feature type="region of interest" description="Disordered" evidence="1">
    <location>
        <begin position="1292"/>
        <end position="1330"/>
    </location>
</feature>
<proteinExistence type="predicted"/>
<feature type="transmembrane region" description="Helical" evidence="2">
    <location>
        <begin position="1367"/>
        <end position="1391"/>
    </location>
</feature>
<organism evidence="3 4">
    <name type="scientific">Streblomastix strix</name>
    <dbReference type="NCBI Taxonomy" id="222440"/>
    <lineage>
        <taxon>Eukaryota</taxon>
        <taxon>Metamonada</taxon>
        <taxon>Preaxostyla</taxon>
        <taxon>Oxymonadida</taxon>
        <taxon>Streblomastigidae</taxon>
        <taxon>Streblomastix</taxon>
    </lineage>
</organism>
<sequence>MNFIIVLELIVMARPSYNLTSHEFAQQISEHGQSNSPCIWQISKNFAQIDVYSGKKPYVALTLEQAWNGGYGITLIVSKHKETITISKTVLVQISGKNTTQRKRIIFRGGSENSGEEENIIRIDSASTGDIIVQNIETREWNGGLIRCDGGKSVALREDVFIGGGIIVLNTDQILDIQSNYEFIGDGMNVPIDQFVTVMNGFVNIINSPFKKGFANDANNNPSLTATTQITNQDFGSNGRKAITVTGSSNRYEIINCTFTNCKNNNLDAGALHLTLTNGGQFLVLNTTFTNCEPTQGSGGAIFAQIQSGSTLTIGNACKFIECKCGYYGGAVLAQINGSNSQLIIEDQILFEKCQGRYCGGLFINTVIGSATINGNCLFKECESRDECGGGLQIYLQPETEVQIKGEIIFENCKCLYNNGGGAFVALQSNSQLQINRMTFINCFSLSGGGLCIYKTGIGYKLDIQDEIIFNNCSATNNGGGIYAEILNGYVIMNGLKIIDCQSAEGAGIYSIIKSSGTLTINGQSLIQNCTSKTRTGGGIYIQIYDSASQCIISGQLDIKDCSSKTTGGGLQTDIRLGEITVSGIYIDNCQSNSGGSGLNSSLISGGKLTIKDQSVFTNCRSISGSGGGMYSYIDNGKLSLDDVSLSYCSCSQPYNGGALYIALFSTYSNISITNSSFKYCQTNSSSSQKYGWGGAIFILIDYDESHQISTRFNLTQNVFEGNLAAGMGQNIHIQSPNVLETGLQISQDSLLTVNGSSDLYTSPSYAYDYMGIDNSVNSNDPGTNSYDKHRSLFMMSSFQIIPNPSYIDANNGLDNLQYCGEIEFSCKQISYAINRGSGLPTNANYVLIILSDSTSDSNLQINIPTINWNYITIQSDGYTEVSQINANPKYQIPTSSQSNSLFTITANGHLDLIGVQFNNLNPTSLNPLFSVQSPNNDQIPILSINSCEFKQDPTQYPDNSISHCLIFINGGKLTISKSIIKDYQLSDEKSSIMIYSDISSTSEVYRMNQIDIINSTFENIKQVEGSGSGTCINAELNAGSIMNISQSCTFTNCISRTTGGAIQIIQSGGHIKLNEVIIKGCKGTNGGAIYIDIDFASHFEFIIIDTQILECTAKANTSSTSPSGFGGGIFLIGSGDYDPLTENLDFRGMKIYNNSADNGGQSLYLFMSKLAQLCQYSIAGEYVKGNYSDITSYLCELQGVPINFSAFYSSTIAQIKQQQYYLESYWNLNVNQNKFICPFPLIDCTNLIDKTKLQCECITDDPRTSICPHQIDCTDITGKTKLECPCKDNNDTRQECKKDQDDEQQDDQDDKKEEKELDIVDEDDEDPNKKFKSSATTFVVIMNVQIAVQVVLVDVLIAVQVVLVDVLIAVQVVLVDVLIAVQVVLVDVLITVQAVLNNVLIAVQVVLVDVLIAVQVAQKVVAKVVR</sequence>
<accession>A0A5J4VP01</accession>
<keyword evidence="2" id="KW-0812">Transmembrane</keyword>
<dbReference type="EMBL" id="SNRW01005921">
    <property type="protein sequence ID" value="KAA6384096.1"/>
    <property type="molecule type" value="Genomic_DNA"/>
</dbReference>
<evidence type="ECO:0000313" key="4">
    <source>
        <dbReference type="Proteomes" id="UP000324800"/>
    </source>
</evidence>
<feature type="transmembrane region" description="Helical" evidence="2">
    <location>
        <begin position="1397"/>
        <end position="1418"/>
    </location>
</feature>
<gene>
    <name evidence="3" type="ORF">EZS28_020378</name>
</gene>
<dbReference type="Proteomes" id="UP000324800">
    <property type="component" value="Unassembled WGS sequence"/>
</dbReference>
<keyword evidence="2" id="KW-0472">Membrane</keyword>
<feature type="transmembrane region" description="Helical" evidence="2">
    <location>
        <begin position="1339"/>
        <end position="1360"/>
    </location>
</feature>
<keyword evidence="2" id="KW-1133">Transmembrane helix</keyword>
<feature type="compositionally biased region" description="Basic and acidic residues" evidence="1">
    <location>
        <begin position="1292"/>
        <end position="1301"/>
    </location>
</feature>
<evidence type="ECO:0000256" key="2">
    <source>
        <dbReference type="SAM" id="Phobius"/>
    </source>
</evidence>
<dbReference type="SUPFAM" id="SSF51126">
    <property type="entry name" value="Pectin lyase-like"/>
    <property type="match status" value="2"/>
</dbReference>
<reference evidence="3 4" key="1">
    <citation type="submission" date="2019-03" db="EMBL/GenBank/DDBJ databases">
        <title>Single cell metagenomics reveals metabolic interactions within the superorganism composed of flagellate Streblomastix strix and complex community of Bacteroidetes bacteria on its surface.</title>
        <authorList>
            <person name="Treitli S.C."/>
            <person name="Kolisko M."/>
            <person name="Husnik F."/>
            <person name="Keeling P."/>
            <person name="Hampl V."/>
        </authorList>
    </citation>
    <scope>NUCLEOTIDE SEQUENCE [LARGE SCALE GENOMIC DNA]</scope>
    <source>
        <strain evidence="3">ST1C</strain>
    </source>
</reference>
<protein>
    <submittedName>
        <fullName evidence="3">Uncharacterized protein</fullName>
    </submittedName>
</protein>
<comment type="caution">
    <text evidence="3">The sequence shown here is derived from an EMBL/GenBank/DDBJ whole genome shotgun (WGS) entry which is preliminary data.</text>
</comment>
<evidence type="ECO:0000313" key="3">
    <source>
        <dbReference type="EMBL" id="KAA6384096.1"/>
    </source>
</evidence>
<feature type="compositionally biased region" description="Basic and acidic residues" evidence="1">
    <location>
        <begin position="1310"/>
        <end position="1319"/>
    </location>
</feature>